<dbReference type="AlphaFoldDB" id="A0A9X1AH40"/>
<name>A0A9X1AH40_9HYPH</name>
<reference evidence="1" key="1">
    <citation type="journal article" date="2021" name="Microorganisms">
        <title>Phylogenomic Reconstruction and Metabolic Potential of the Genus Aminobacter.</title>
        <authorList>
            <person name="Artuso I."/>
            <person name="Turrini P."/>
            <person name="Pirolo M."/>
            <person name="Lugli G.A."/>
            <person name="Ventura M."/>
            <person name="Visca P."/>
        </authorList>
    </citation>
    <scope>NUCLEOTIDE SEQUENCE</scope>
    <source>
        <strain evidence="1">LMG 26462</strain>
    </source>
</reference>
<organism evidence="1 2">
    <name type="scientific">Aminobacter anthyllidis</name>
    <dbReference type="NCBI Taxonomy" id="1035067"/>
    <lineage>
        <taxon>Bacteria</taxon>
        <taxon>Pseudomonadati</taxon>
        <taxon>Pseudomonadota</taxon>
        <taxon>Alphaproteobacteria</taxon>
        <taxon>Hyphomicrobiales</taxon>
        <taxon>Phyllobacteriaceae</taxon>
        <taxon>Aminobacter</taxon>
    </lineage>
</organism>
<evidence type="ECO:0000313" key="2">
    <source>
        <dbReference type="Proteomes" id="UP001138921"/>
    </source>
</evidence>
<proteinExistence type="predicted"/>
<reference evidence="1" key="2">
    <citation type="submission" date="2021-03" db="EMBL/GenBank/DDBJ databases">
        <authorList>
            <person name="Artuso I."/>
            <person name="Turrini P."/>
            <person name="Pirolo M."/>
            <person name="Lugli G.A."/>
            <person name="Ventura M."/>
            <person name="Visca P."/>
        </authorList>
    </citation>
    <scope>NUCLEOTIDE SEQUENCE</scope>
    <source>
        <strain evidence="1">LMG 26462</strain>
    </source>
</reference>
<keyword evidence="2" id="KW-1185">Reference proteome</keyword>
<sequence length="57" mass="6202">MAWFFLGTLRDFHASGEIAGGAMDKACYDLRKADPIGLPHDFKSEVSRAPPLPGIKV</sequence>
<accession>A0A9X1AH40</accession>
<comment type="caution">
    <text evidence="1">The sequence shown here is derived from an EMBL/GenBank/DDBJ whole genome shotgun (WGS) entry which is preliminary data.</text>
</comment>
<evidence type="ECO:0000313" key="1">
    <source>
        <dbReference type="EMBL" id="MBT1159659.1"/>
    </source>
</evidence>
<gene>
    <name evidence="1" type="ORF">J1C56_29340</name>
</gene>
<dbReference type="Proteomes" id="UP001138921">
    <property type="component" value="Unassembled WGS sequence"/>
</dbReference>
<dbReference type="EMBL" id="JAFLWW010000013">
    <property type="protein sequence ID" value="MBT1159659.1"/>
    <property type="molecule type" value="Genomic_DNA"/>
</dbReference>
<protein>
    <submittedName>
        <fullName evidence="1">Uncharacterized protein</fullName>
    </submittedName>
</protein>
<dbReference type="RefSeq" id="WP_214393470.1">
    <property type="nucleotide sequence ID" value="NZ_JAFLWW010000013.1"/>
</dbReference>